<organism evidence="2 3">
    <name type="scientific">Pasteurella multocida</name>
    <dbReference type="NCBI Taxonomy" id="747"/>
    <lineage>
        <taxon>Bacteria</taxon>
        <taxon>Pseudomonadati</taxon>
        <taxon>Pseudomonadota</taxon>
        <taxon>Gammaproteobacteria</taxon>
        <taxon>Pasteurellales</taxon>
        <taxon>Pasteurellaceae</taxon>
        <taxon>Pasteurella</taxon>
    </lineage>
</organism>
<evidence type="ECO:0000313" key="2">
    <source>
        <dbReference type="EMBL" id="MDA5623427.1"/>
    </source>
</evidence>
<protein>
    <submittedName>
        <fullName evidence="2">DUF484 family protein</fullName>
    </submittedName>
</protein>
<evidence type="ECO:0000313" key="3">
    <source>
        <dbReference type="Proteomes" id="UP001145481"/>
    </source>
</evidence>
<dbReference type="EMBL" id="JANJHC010000015">
    <property type="protein sequence ID" value="MDA5623427.1"/>
    <property type="molecule type" value="Genomic_DNA"/>
</dbReference>
<sequence>MQKQSLTPTDIIDYLTQHKDFFLHHPEILDELNLHHTQNNTLSLVEMQLDRQRHRIQELEAELEKFTQLAIQNSDIFLGLLPLQQQLSQAHNLTEGIQKLDQWVKKFELQQAKILLFTDAWQKGESLTDEVWLDRKAFEVVRLERFGLRRFYLGQMTHKEKTMLFLPEEFPIGSVACCLLGGKTSQKPTALLLFSARDERHFHNGQDTEFLKHLVDIVTLHLWRWVDSFKKPELACVKK</sequence>
<gene>
    <name evidence="2" type="ORF">NM948_07700</name>
</gene>
<dbReference type="Gene3D" id="3.30.450.40">
    <property type="match status" value="1"/>
</dbReference>
<name>A0A9X3UQL2_PASMD</name>
<dbReference type="InterPro" id="IPR007435">
    <property type="entry name" value="DUF484"/>
</dbReference>
<evidence type="ECO:0000256" key="1">
    <source>
        <dbReference type="SAM" id="Coils"/>
    </source>
</evidence>
<dbReference type="PANTHER" id="PTHR38765:SF1">
    <property type="entry name" value="DUF484 DOMAIN-CONTAINING PROTEIN"/>
    <property type="match status" value="1"/>
</dbReference>
<dbReference type="Pfam" id="PF04340">
    <property type="entry name" value="DUF484"/>
    <property type="match status" value="1"/>
</dbReference>
<accession>A0A9X3UQL2</accession>
<dbReference type="RefSeq" id="WP_195189038.1">
    <property type="nucleotide sequence ID" value="NZ_JADMLJ010000020.1"/>
</dbReference>
<proteinExistence type="predicted"/>
<dbReference type="NCBIfam" id="NF008203">
    <property type="entry name" value="PRK10963.1"/>
    <property type="match status" value="1"/>
</dbReference>
<dbReference type="Proteomes" id="UP001145481">
    <property type="component" value="Unassembled WGS sequence"/>
</dbReference>
<feature type="coiled-coil region" evidence="1">
    <location>
        <begin position="42"/>
        <end position="69"/>
    </location>
</feature>
<dbReference type="AlphaFoldDB" id="A0A9X3UQL2"/>
<reference evidence="2" key="1">
    <citation type="submission" date="2022-07" db="EMBL/GenBank/DDBJ databases">
        <title>Genome-based characterization of novel serogroup A variants of Pasteurella multocida.</title>
        <authorList>
            <person name="Prajapati A."/>
            <person name="Yogisharadhya R."/>
            <person name="Mohanty N."/>
            <person name="Chanda M."/>
            <person name="Mendem S.K."/>
            <person name="Siddaramappa S."/>
            <person name="Shivachandra S.B."/>
        </authorList>
    </citation>
    <scope>NUCLEOTIDE SEQUENCE</scope>
    <source>
        <strain evidence="2">NIVEDIPm19</strain>
    </source>
</reference>
<dbReference type="PANTHER" id="PTHR38765">
    <property type="entry name" value="DUF484 DOMAIN-CONTAINING PROTEIN"/>
    <property type="match status" value="1"/>
</dbReference>
<keyword evidence="1" id="KW-0175">Coiled coil</keyword>
<dbReference type="InterPro" id="IPR029016">
    <property type="entry name" value="GAF-like_dom_sf"/>
</dbReference>
<comment type="caution">
    <text evidence="2">The sequence shown here is derived from an EMBL/GenBank/DDBJ whole genome shotgun (WGS) entry which is preliminary data.</text>
</comment>